<feature type="transmembrane region" description="Helical" evidence="2">
    <location>
        <begin position="145"/>
        <end position="162"/>
    </location>
</feature>
<accession>H3KC47</accession>
<keyword evidence="2" id="KW-0812">Transmembrane</keyword>
<dbReference type="RefSeq" id="WP_008540726.1">
    <property type="nucleotide sequence ID" value="NZ_JH604867.1"/>
</dbReference>
<sequence>MKDPFNLEPRNGDFATYVENLQKAELEKLRRANPAAAEQAAQSIRGGGDSLSLRDLIERSKEVFGAKKAESEKVRETVFGPVTQTPNPFSRKDRQHRWGRGDRRTESVEPAEHLPSSDAMTEEEFDAMVQEGLSKPAPKKQANPGPFLLFVALMLVVGVMNGALPEPLIGFALVVGFAGVVITNAKKRR</sequence>
<evidence type="ECO:0000313" key="3">
    <source>
        <dbReference type="EMBL" id="EHY32302.1"/>
    </source>
</evidence>
<dbReference type="AlphaFoldDB" id="H3KC47"/>
<dbReference type="EMBL" id="AFBQ01000035">
    <property type="protein sequence ID" value="EHY32302.1"/>
    <property type="molecule type" value="Genomic_DNA"/>
</dbReference>
<reference evidence="3 4" key="1">
    <citation type="submission" date="2011-11" db="EMBL/GenBank/DDBJ databases">
        <authorList>
            <person name="Weinstock G."/>
            <person name="Sodergren E."/>
            <person name="Clifton S."/>
            <person name="Fulton L."/>
            <person name="Fulton B."/>
            <person name="Courtney L."/>
            <person name="Fronick C."/>
            <person name="Harrison M."/>
            <person name="Strong C."/>
            <person name="Farmer C."/>
            <person name="Delahaunty K."/>
            <person name="Markovic C."/>
            <person name="Hall O."/>
            <person name="Minx P."/>
            <person name="Tomlinson C."/>
            <person name="Mitreva M."/>
            <person name="Hou S."/>
            <person name="Chen J."/>
            <person name="Wollam A."/>
            <person name="Pepin K.H."/>
            <person name="Johnson M."/>
            <person name="Bhonagiri V."/>
            <person name="Zhang X."/>
            <person name="Suruliraj S."/>
            <person name="Warren W."/>
            <person name="Chinwalla A."/>
            <person name="Mardis E.R."/>
            <person name="Wilson R.K."/>
        </authorList>
    </citation>
    <scope>NUCLEOTIDE SEQUENCE [LARGE SCALE GENOMIC DNA]</scope>
    <source>
        <strain evidence="3 4">YIT 11816</strain>
    </source>
</reference>
<dbReference type="Proteomes" id="UP000004956">
    <property type="component" value="Unassembled WGS sequence"/>
</dbReference>
<organism evidence="3 4">
    <name type="scientific">Sutterella parvirubra YIT 11816</name>
    <dbReference type="NCBI Taxonomy" id="762967"/>
    <lineage>
        <taxon>Bacteria</taxon>
        <taxon>Pseudomonadati</taxon>
        <taxon>Pseudomonadota</taxon>
        <taxon>Betaproteobacteria</taxon>
        <taxon>Burkholderiales</taxon>
        <taxon>Sutterellaceae</taxon>
        <taxon>Sutterella</taxon>
    </lineage>
</organism>
<comment type="caution">
    <text evidence="3">The sequence shown here is derived from an EMBL/GenBank/DDBJ whole genome shotgun (WGS) entry which is preliminary data.</text>
</comment>
<evidence type="ECO:0000256" key="2">
    <source>
        <dbReference type="SAM" id="Phobius"/>
    </source>
</evidence>
<feature type="region of interest" description="Disordered" evidence="1">
    <location>
        <begin position="80"/>
        <end position="118"/>
    </location>
</feature>
<protein>
    <submittedName>
        <fullName evidence="3">Uncharacterized protein</fullName>
    </submittedName>
</protein>
<keyword evidence="2" id="KW-0472">Membrane</keyword>
<evidence type="ECO:0000256" key="1">
    <source>
        <dbReference type="SAM" id="MobiDB-lite"/>
    </source>
</evidence>
<gene>
    <name evidence="3" type="ORF">HMPREF9440_00297</name>
</gene>
<evidence type="ECO:0000313" key="4">
    <source>
        <dbReference type="Proteomes" id="UP000004956"/>
    </source>
</evidence>
<feature type="compositionally biased region" description="Basic and acidic residues" evidence="1">
    <location>
        <begin position="99"/>
        <end position="112"/>
    </location>
</feature>
<proteinExistence type="predicted"/>
<feature type="transmembrane region" description="Helical" evidence="2">
    <location>
        <begin position="168"/>
        <end position="185"/>
    </location>
</feature>
<name>H3KC47_9BURK</name>
<dbReference type="HOGENOM" id="CLU_1433809_0_0_4"/>
<dbReference type="OrthoDB" id="9156183at2"/>
<keyword evidence="2" id="KW-1133">Transmembrane helix</keyword>
<dbReference type="PATRIC" id="fig|762967.3.peg.251"/>
<keyword evidence="4" id="KW-1185">Reference proteome</keyword>